<proteinExistence type="predicted"/>
<comment type="caution">
    <text evidence="2">The sequence shown here is derived from an EMBL/GenBank/DDBJ whole genome shotgun (WGS) entry which is preliminary data.</text>
</comment>
<feature type="compositionally biased region" description="Low complexity" evidence="1">
    <location>
        <begin position="9"/>
        <end position="18"/>
    </location>
</feature>
<gene>
    <name evidence="2" type="ORF">CCUS01_11239</name>
</gene>
<name>A0AAI9XK85_9PEZI</name>
<evidence type="ECO:0000313" key="3">
    <source>
        <dbReference type="Proteomes" id="UP001239213"/>
    </source>
</evidence>
<accession>A0AAI9XK85</accession>
<evidence type="ECO:0000313" key="2">
    <source>
        <dbReference type="EMBL" id="KAK1451062.1"/>
    </source>
</evidence>
<keyword evidence="3" id="KW-1185">Reference proteome</keyword>
<dbReference type="AlphaFoldDB" id="A0AAI9XK85"/>
<evidence type="ECO:0000256" key="1">
    <source>
        <dbReference type="SAM" id="MobiDB-lite"/>
    </source>
</evidence>
<protein>
    <submittedName>
        <fullName evidence="2">Uncharacterized protein</fullName>
    </submittedName>
</protein>
<sequence length="116" mass="12741">MDGNDNHHAAVFASASASPGVEETQTSNLTSMPPAARAIYEDFRDKLESLRAVISKKGDEDDLDDALTLARALRQLTAPLMSTIKQEVPAVFSEQSSDLTGCKVNEFYWEPLPRKD</sequence>
<feature type="region of interest" description="Disordered" evidence="1">
    <location>
        <begin position="1"/>
        <end position="34"/>
    </location>
</feature>
<dbReference type="Proteomes" id="UP001239213">
    <property type="component" value="Unassembled WGS sequence"/>
</dbReference>
<organism evidence="2 3">
    <name type="scientific">Colletotrichum cuscutae</name>
    <dbReference type="NCBI Taxonomy" id="1209917"/>
    <lineage>
        <taxon>Eukaryota</taxon>
        <taxon>Fungi</taxon>
        <taxon>Dikarya</taxon>
        <taxon>Ascomycota</taxon>
        <taxon>Pezizomycotina</taxon>
        <taxon>Sordariomycetes</taxon>
        <taxon>Hypocreomycetidae</taxon>
        <taxon>Glomerellales</taxon>
        <taxon>Glomerellaceae</taxon>
        <taxon>Colletotrichum</taxon>
        <taxon>Colletotrichum acutatum species complex</taxon>
    </lineage>
</organism>
<dbReference type="EMBL" id="MPDP01000301">
    <property type="protein sequence ID" value="KAK1451062.1"/>
    <property type="molecule type" value="Genomic_DNA"/>
</dbReference>
<reference evidence="2" key="1">
    <citation type="submission" date="2016-11" db="EMBL/GenBank/DDBJ databases">
        <title>The genome sequence of Colletotrichum cuscutae.</title>
        <authorList>
            <person name="Baroncelli R."/>
        </authorList>
    </citation>
    <scope>NUCLEOTIDE SEQUENCE</scope>
    <source>
        <strain evidence="2">IMI 304802</strain>
    </source>
</reference>